<evidence type="ECO:0000256" key="10">
    <source>
        <dbReference type="ARBA" id="ARBA00022989"/>
    </source>
</evidence>
<proteinExistence type="inferred from homology"/>
<evidence type="ECO:0000256" key="3">
    <source>
        <dbReference type="ARBA" id="ARBA00022475"/>
    </source>
</evidence>
<organism evidence="20 21">
    <name type="scientific">Pirellulimonas nuda</name>
    <dbReference type="NCBI Taxonomy" id="2528009"/>
    <lineage>
        <taxon>Bacteria</taxon>
        <taxon>Pseudomonadati</taxon>
        <taxon>Planctomycetota</taxon>
        <taxon>Planctomycetia</taxon>
        <taxon>Pirellulales</taxon>
        <taxon>Lacipirellulaceae</taxon>
        <taxon>Pirellulimonas</taxon>
    </lineage>
</organism>
<reference evidence="20 21" key="1">
    <citation type="submission" date="2019-02" db="EMBL/GenBank/DDBJ databases">
        <title>Deep-cultivation of Planctomycetes and their phenomic and genomic characterization uncovers novel biology.</title>
        <authorList>
            <person name="Wiegand S."/>
            <person name="Jogler M."/>
            <person name="Boedeker C."/>
            <person name="Pinto D."/>
            <person name="Vollmers J."/>
            <person name="Rivas-Marin E."/>
            <person name="Kohn T."/>
            <person name="Peeters S.H."/>
            <person name="Heuer A."/>
            <person name="Rast P."/>
            <person name="Oberbeckmann S."/>
            <person name="Bunk B."/>
            <person name="Jeske O."/>
            <person name="Meyerdierks A."/>
            <person name="Storesund J.E."/>
            <person name="Kallscheuer N."/>
            <person name="Luecker S."/>
            <person name="Lage O.M."/>
            <person name="Pohl T."/>
            <person name="Merkel B.J."/>
            <person name="Hornburger P."/>
            <person name="Mueller R.-W."/>
            <person name="Bruemmer F."/>
            <person name="Labrenz M."/>
            <person name="Spormann A.M."/>
            <person name="Op den Camp H."/>
            <person name="Overmann J."/>
            <person name="Amann R."/>
            <person name="Jetten M.S.M."/>
            <person name="Mascher T."/>
            <person name="Medema M.H."/>
            <person name="Devos D.P."/>
            <person name="Kaster A.-K."/>
            <person name="Ovreas L."/>
            <person name="Rohde M."/>
            <person name="Galperin M.Y."/>
            <person name="Jogler C."/>
        </authorList>
    </citation>
    <scope>NUCLEOTIDE SEQUENCE [LARGE SCALE GENOMIC DNA]</scope>
    <source>
        <strain evidence="20 21">Pla175</strain>
    </source>
</reference>
<comment type="subcellular location">
    <subcellularLocation>
        <location evidence="1">Cell membrane</location>
        <topology evidence="1">Multi-pass membrane protein</topology>
    </subcellularLocation>
</comment>
<feature type="active site" description="Proton acceptor" evidence="15">
    <location>
        <position position="63"/>
    </location>
</feature>
<evidence type="ECO:0000256" key="17">
    <source>
        <dbReference type="PIRSR" id="PIRSR600829-3"/>
    </source>
</evidence>
<dbReference type="KEGG" id="pnd:Pla175_06470"/>
<feature type="binding site" evidence="16">
    <location>
        <position position="92"/>
    </location>
    <ligand>
        <name>substrate</name>
    </ligand>
</feature>
<keyword evidence="8 20" id="KW-0418">Kinase</keyword>
<feature type="binding site" evidence="16">
    <location>
        <begin position="41"/>
        <end position="44"/>
    </location>
    <ligand>
        <name>substrate</name>
    </ligand>
</feature>
<comment type="similarity">
    <text evidence="2">Belongs to the bacterial diacylglycerol kinase family.</text>
</comment>
<evidence type="ECO:0000256" key="16">
    <source>
        <dbReference type="PIRSR" id="PIRSR600829-2"/>
    </source>
</evidence>
<keyword evidence="18" id="KW-0460">Magnesium</keyword>
<feature type="binding site" evidence="18">
    <location>
        <position position="70"/>
    </location>
    <ligand>
        <name>a divalent metal cation</name>
        <dbReference type="ChEBI" id="CHEBI:60240"/>
    </ligand>
</feature>
<dbReference type="GO" id="GO:0008654">
    <property type="term" value="P:phospholipid biosynthetic process"/>
    <property type="evidence" value="ECO:0007669"/>
    <property type="project" value="UniProtKB-KW"/>
</dbReference>
<keyword evidence="3" id="KW-1003">Cell membrane</keyword>
<evidence type="ECO:0000313" key="20">
    <source>
        <dbReference type="EMBL" id="QDU87288.1"/>
    </source>
</evidence>
<keyword evidence="14" id="KW-1208">Phospholipid metabolism</keyword>
<keyword evidence="12 19" id="KW-0472">Membrane</keyword>
<dbReference type="Gene3D" id="1.10.287.3610">
    <property type="match status" value="1"/>
</dbReference>
<keyword evidence="9 17" id="KW-0067">ATP-binding</keyword>
<accession>A0A518D721</accession>
<keyword evidence="13" id="KW-0594">Phospholipid biosynthesis</keyword>
<dbReference type="GO" id="GO:0036433">
    <property type="term" value="F:di-trans, poly-cis-undecaprenol kinase activity"/>
    <property type="evidence" value="ECO:0007669"/>
    <property type="project" value="UniProtKB-EC"/>
</dbReference>
<evidence type="ECO:0000256" key="13">
    <source>
        <dbReference type="ARBA" id="ARBA00023209"/>
    </source>
</evidence>
<keyword evidence="4" id="KW-0444">Lipid biosynthesis</keyword>
<keyword evidence="5 20" id="KW-0808">Transferase</keyword>
<dbReference type="OrthoDB" id="290917at2"/>
<dbReference type="CDD" id="cd14265">
    <property type="entry name" value="UDPK_IM_like"/>
    <property type="match status" value="1"/>
</dbReference>
<keyword evidence="18" id="KW-0479">Metal-binding</keyword>
<dbReference type="RefSeq" id="WP_145281258.1">
    <property type="nucleotide sequence ID" value="NZ_CP036291.1"/>
</dbReference>
<protein>
    <submittedName>
        <fullName evidence="20">Undecaprenol kinase</fullName>
        <ecNumber evidence="20">2.7.1.66</ecNumber>
    </submittedName>
</protein>
<keyword evidence="11" id="KW-0443">Lipid metabolism</keyword>
<evidence type="ECO:0000256" key="12">
    <source>
        <dbReference type="ARBA" id="ARBA00023136"/>
    </source>
</evidence>
<feature type="transmembrane region" description="Helical" evidence="19">
    <location>
        <begin position="90"/>
        <end position="112"/>
    </location>
</feature>
<evidence type="ECO:0000256" key="8">
    <source>
        <dbReference type="ARBA" id="ARBA00022777"/>
    </source>
</evidence>
<dbReference type="Proteomes" id="UP000317429">
    <property type="component" value="Chromosome"/>
</dbReference>
<evidence type="ECO:0000256" key="7">
    <source>
        <dbReference type="ARBA" id="ARBA00022741"/>
    </source>
</evidence>
<feature type="binding site" evidence="17">
    <location>
        <position position="70"/>
    </location>
    <ligand>
        <name>ATP</name>
        <dbReference type="ChEBI" id="CHEBI:30616"/>
    </ligand>
</feature>
<evidence type="ECO:0000256" key="19">
    <source>
        <dbReference type="SAM" id="Phobius"/>
    </source>
</evidence>
<dbReference type="PANTHER" id="PTHR34299:SF1">
    <property type="entry name" value="DIACYLGLYCEROL KINASE"/>
    <property type="match status" value="1"/>
</dbReference>
<keyword evidence="10 19" id="KW-1133">Transmembrane helix</keyword>
<gene>
    <name evidence="20" type="primary">dgkA</name>
    <name evidence="20" type="ORF">Pla175_06470</name>
</gene>
<evidence type="ECO:0000256" key="15">
    <source>
        <dbReference type="PIRSR" id="PIRSR600829-1"/>
    </source>
</evidence>
<dbReference type="InterPro" id="IPR000829">
    <property type="entry name" value="DAGK"/>
</dbReference>
<keyword evidence="6 19" id="KW-0812">Transmembrane</keyword>
<dbReference type="EC" id="2.7.1.66" evidence="20"/>
<dbReference type="EMBL" id="CP036291">
    <property type="protein sequence ID" value="QDU87288.1"/>
    <property type="molecule type" value="Genomic_DNA"/>
</dbReference>
<evidence type="ECO:0000256" key="5">
    <source>
        <dbReference type="ARBA" id="ARBA00022679"/>
    </source>
</evidence>
<feature type="binding site" evidence="18">
    <location>
        <position position="22"/>
    </location>
    <ligand>
        <name>a divalent metal cation</name>
        <dbReference type="ChEBI" id="CHEBI:60240"/>
    </ligand>
</feature>
<keyword evidence="7 17" id="KW-0547">Nucleotide-binding</keyword>
<evidence type="ECO:0000256" key="1">
    <source>
        <dbReference type="ARBA" id="ARBA00004651"/>
    </source>
</evidence>
<dbReference type="Pfam" id="PF01219">
    <property type="entry name" value="DAGK_prokar"/>
    <property type="match status" value="1"/>
</dbReference>
<comment type="cofactor">
    <cofactor evidence="18">
        <name>Mg(2+)</name>
        <dbReference type="ChEBI" id="CHEBI:18420"/>
    </cofactor>
    <text evidence="18">Mn(2+), Zn(2+), Cd(2+) and Co(2+) support activity to lesser extents.</text>
</comment>
<evidence type="ECO:0000256" key="4">
    <source>
        <dbReference type="ARBA" id="ARBA00022516"/>
    </source>
</evidence>
<dbReference type="InterPro" id="IPR036945">
    <property type="entry name" value="DAGK_sf"/>
</dbReference>
<dbReference type="PANTHER" id="PTHR34299">
    <property type="entry name" value="DIACYLGLYCEROL KINASE"/>
    <property type="match status" value="1"/>
</dbReference>
<dbReference type="InterPro" id="IPR033717">
    <property type="entry name" value="UDPK"/>
</dbReference>
<feature type="binding site" evidence="17">
    <location>
        <position position="22"/>
    </location>
    <ligand>
        <name>ATP</name>
        <dbReference type="ChEBI" id="CHEBI:30616"/>
    </ligand>
</feature>
<evidence type="ECO:0000256" key="11">
    <source>
        <dbReference type="ARBA" id="ARBA00023098"/>
    </source>
</evidence>
<sequence>MRYWLTKFSHAFRGFGLAARQESSLQVHFAAAAAVAALAVWLQVSMVEAALLTISMTIVISAELMNAAIERLAKAVTREQNPYVRDALDVASGAVMAAVMGAVLVGAAVVFVRLA</sequence>
<evidence type="ECO:0000256" key="6">
    <source>
        <dbReference type="ARBA" id="ARBA00022692"/>
    </source>
</evidence>
<evidence type="ECO:0000256" key="9">
    <source>
        <dbReference type="ARBA" id="ARBA00022840"/>
    </source>
</evidence>
<dbReference type="GO" id="GO:0005886">
    <property type="term" value="C:plasma membrane"/>
    <property type="evidence" value="ECO:0007669"/>
    <property type="project" value="UniProtKB-SubCell"/>
</dbReference>
<evidence type="ECO:0000256" key="18">
    <source>
        <dbReference type="PIRSR" id="PIRSR600829-4"/>
    </source>
</evidence>
<dbReference type="GO" id="GO:0005524">
    <property type="term" value="F:ATP binding"/>
    <property type="evidence" value="ECO:0007669"/>
    <property type="project" value="UniProtKB-KW"/>
</dbReference>
<keyword evidence="21" id="KW-1185">Reference proteome</keyword>
<feature type="binding site" evidence="16">
    <location>
        <position position="63"/>
    </location>
    <ligand>
        <name>substrate</name>
    </ligand>
</feature>
<dbReference type="AlphaFoldDB" id="A0A518D721"/>
<name>A0A518D721_9BACT</name>
<dbReference type="GO" id="GO:0046872">
    <property type="term" value="F:metal ion binding"/>
    <property type="evidence" value="ECO:0007669"/>
    <property type="project" value="UniProtKB-KW"/>
</dbReference>
<evidence type="ECO:0000256" key="2">
    <source>
        <dbReference type="ARBA" id="ARBA00005967"/>
    </source>
</evidence>
<evidence type="ECO:0000313" key="21">
    <source>
        <dbReference type="Proteomes" id="UP000317429"/>
    </source>
</evidence>
<evidence type="ECO:0000256" key="14">
    <source>
        <dbReference type="ARBA" id="ARBA00023264"/>
    </source>
</evidence>